<protein>
    <recommendedName>
        <fullName evidence="2">Retrovirus-related Pol polyprotein from transposon TNT 1-94-like beta-barrel domain-containing protein</fullName>
    </recommendedName>
</protein>
<sequence length="771" mass="86354">MATIATSTIKLTEHNYRSWKTYFKGRLMAKGLLHTIASGTVEQADSQKALGILIETLDPSQYRHVQDTYEARTAYGRLKQYHQPTTNIDRVEVSRDWAKLNWNTRQETLPDFIHRFQEMITRMSEVGNTESEEQRVVKLLALMPWEFRHIVDRLLNAATQPTMMEVKTQLESEWKAAIKSGAIKPPSGHANEDRALMSQGANNDGRGGRNSHDPTWDWDVRPIRQVLLHGEIFTVTFHSRRDLEIARLRRFIDDNDPTVPNWMTHPFLVTQYDMRAFHHRDLSDQANGAHYRPWLSPNAYISYPFLAGNAPWHTMYQRSLRRHQRAAQAALDAEATDADGTPPTAENEGSNAAMDVAANSATTQALGAMQNHIVVDSGASSHMTGASHHLHDTSPCDRRVVVANGKSSVATTMGKLNIKTPCGKTITLSDVLLIEGMPMTLMSIPALMNADPKVSVKFQKDTCIIYRGRTQVATASIMPDQRLYILKGTCDSDNDEPRTDTADTPSQPTKTESQTTSYFKSAFRRMSSTFDTGRRSDGIINDSQPPSTHSVPSAAPSATANTPKLIPHQQPRASDGPSQFGRTTSHDRSESPVYLQTPRVPPVSHYRTRSMSLPAVPDIITPASTTTTAPTRVSTRIRKPNPRFASLAAETLDADLEGYQSNDIHDADDTILYRPKMEILGTYVDDFIVAAPTQNKMDSIMEELASKMNLKRQGPLHYMLGVRVTRSTNHRELTMIQDAYTDKTESTLPDEETKEFNDGIEPRDDKTLKEQ</sequence>
<comment type="caution">
    <text evidence="3">The sequence shown here is derived from an EMBL/GenBank/DDBJ whole genome shotgun (WGS) entry which is preliminary data.</text>
</comment>
<dbReference type="AlphaFoldDB" id="A0A418AIV4"/>
<feature type="compositionally biased region" description="Low complexity" evidence="1">
    <location>
        <begin position="545"/>
        <end position="563"/>
    </location>
</feature>
<dbReference type="InterPro" id="IPR054722">
    <property type="entry name" value="PolX-like_BBD"/>
</dbReference>
<feature type="region of interest" description="Disordered" evidence="1">
    <location>
        <begin position="326"/>
        <end position="351"/>
    </location>
</feature>
<feature type="compositionally biased region" description="Basic and acidic residues" evidence="1">
    <location>
        <begin position="754"/>
        <end position="771"/>
    </location>
</feature>
<evidence type="ECO:0000256" key="1">
    <source>
        <dbReference type="SAM" id="MobiDB-lite"/>
    </source>
</evidence>
<feature type="compositionally biased region" description="Basic and acidic residues" evidence="1">
    <location>
        <begin position="206"/>
        <end position="215"/>
    </location>
</feature>
<proteinExistence type="predicted"/>
<feature type="region of interest" description="Disordered" evidence="1">
    <location>
        <begin position="738"/>
        <end position="771"/>
    </location>
</feature>
<dbReference type="Pfam" id="PF14223">
    <property type="entry name" value="Retrotran_gag_2"/>
    <property type="match status" value="1"/>
</dbReference>
<feature type="region of interest" description="Disordered" evidence="1">
    <location>
        <begin position="182"/>
        <end position="215"/>
    </location>
</feature>
<reference evidence="3 4" key="1">
    <citation type="submission" date="2018-08" db="EMBL/GenBank/DDBJ databases">
        <title>Aphanomyces genome sequencing and annotation.</title>
        <authorList>
            <person name="Minardi D."/>
            <person name="Oidtmann B."/>
            <person name="Van Der Giezen M."/>
            <person name="Studholme D.J."/>
        </authorList>
    </citation>
    <scope>NUCLEOTIDE SEQUENCE [LARGE SCALE GENOMIC DNA]</scope>
    <source>
        <strain evidence="3 4">NJM0002</strain>
    </source>
</reference>
<evidence type="ECO:0000313" key="3">
    <source>
        <dbReference type="EMBL" id="RHY23306.1"/>
    </source>
</evidence>
<name>A0A418AIV4_9STRA</name>
<feature type="region of interest" description="Disordered" evidence="1">
    <location>
        <begin position="488"/>
        <end position="518"/>
    </location>
</feature>
<organism evidence="3 4">
    <name type="scientific">Aphanomyces invadans</name>
    <dbReference type="NCBI Taxonomy" id="157072"/>
    <lineage>
        <taxon>Eukaryota</taxon>
        <taxon>Sar</taxon>
        <taxon>Stramenopiles</taxon>
        <taxon>Oomycota</taxon>
        <taxon>Saprolegniomycetes</taxon>
        <taxon>Saprolegniales</taxon>
        <taxon>Verrucalvaceae</taxon>
        <taxon>Aphanomyces</taxon>
    </lineage>
</organism>
<feature type="compositionally biased region" description="Polar residues" evidence="1">
    <location>
        <begin position="502"/>
        <end position="518"/>
    </location>
</feature>
<dbReference type="Proteomes" id="UP000285060">
    <property type="component" value="Unassembled WGS sequence"/>
</dbReference>
<dbReference type="VEuPathDB" id="FungiDB:H310_14879"/>
<feature type="domain" description="Retrovirus-related Pol polyprotein from transposon TNT 1-94-like beta-barrel" evidence="2">
    <location>
        <begin position="374"/>
        <end position="449"/>
    </location>
</feature>
<feature type="region of interest" description="Disordered" evidence="1">
    <location>
        <begin position="530"/>
        <end position="600"/>
    </location>
</feature>
<gene>
    <name evidence="3" type="ORF">DYB32_009237</name>
</gene>
<keyword evidence="4" id="KW-1185">Reference proteome</keyword>
<dbReference type="VEuPathDB" id="FungiDB:H310_13739"/>
<dbReference type="Pfam" id="PF22936">
    <property type="entry name" value="Pol_BBD"/>
    <property type="match status" value="1"/>
</dbReference>
<dbReference type="EMBL" id="QUSY01001868">
    <property type="protein sequence ID" value="RHY23306.1"/>
    <property type="molecule type" value="Genomic_DNA"/>
</dbReference>
<evidence type="ECO:0000259" key="2">
    <source>
        <dbReference type="Pfam" id="PF22936"/>
    </source>
</evidence>
<evidence type="ECO:0000313" key="4">
    <source>
        <dbReference type="Proteomes" id="UP000285060"/>
    </source>
</evidence>
<accession>A0A418AIV4</accession>